<dbReference type="PANTHER" id="PTHR12271">
    <property type="entry name" value="POLY A POLYMERASE CID PAP -RELATED"/>
    <property type="match status" value="1"/>
</dbReference>
<dbReference type="Proteomes" id="UP001303760">
    <property type="component" value="Unassembled WGS sequence"/>
</dbReference>
<dbReference type="Gene3D" id="3.30.460.10">
    <property type="entry name" value="Beta Polymerase, domain 2"/>
    <property type="match status" value="1"/>
</dbReference>
<evidence type="ECO:0000256" key="8">
    <source>
        <dbReference type="ARBA" id="ARBA00022723"/>
    </source>
</evidence>
<dbReference type="AlphaFoldDB" id="A0AAN7H9F5"/>
<sequence>MAAGGQPATGALEDRLRNLILSNSEKPSAAQTQDGSPQSPWQQQPAAQPGQENAPPRPSSPRSNGGGTSSSKPSRKRPNQAQRRQMSAQLSIPIDPRPQYHQPQRSYPSRAGYPDQQHDGSVRYGPREPRSATFRPPSRGNTVPSAPLTGLPFPSRPRHQPSLSYHGPMPTPNPYGWPQPPTHYGHPGLPYQMPGMPPVPQMPFDAASPTHPGRGDPGFDSPRGPPGVSPDELRAQAELLEELCNTVVAGAEIETAEIMEKENFRVMIEKVARSAIVDYERNQNGAHDFPPESVQLKCFGSLASGFATKASDMDLGLLSPLSRIQPDAPDSPIPRLVEKVFLDIGLGARLLTQTRVPIIKVCESPPEGLRLGLLAERAKWERGATGEADLGPDPAEDEVHEGPEPPSPAEEFAPGAQPLAQPREETPTREETLRRLRQGDTSSLSAYYGTAKRLLRKLGGRDITHSNLAEFKREDVKLLGEVCLAFVEGLADSKLRERLLRYRSLNRYDLTSHPTPTPRTLLGVFAQVEGEQLALAWESRPVREKDKARETAAQNTVSAWRELQDMADYGREPLAYQKELQMGVEHLKRIPSIQLLLLSQAPNESAANYCARALRLLHELGGHESRTRAGAVLPTLIKQYIGGISNRSIREQVETFQKFYGVTNLRAVGRRHKSLQLAHEYETCLDKGIYQDEAASKVRRYVELLRAPIAKPPSPNYSHGLIPLPPGSASLLSEIRLLGDPSWAAPNQPRDRYSSALEFPKSGVGVQCDINFSAHLALQNTLLLRCYSHCDPRVRPLVLFVKHWAKVRGINSPYRGTLGSYGYSLMMLHYLVNVAQPFVCPNLQQLARPPDPNLTPQQVDETVMCKGRNVQFWRDEAEIMRLARDNALTQNRESIGELLRGFFEYYAKGGAQMSMLPCRSFDWGRDVLSLRTHGGLLSKQAKGWTGAKTVVEVKPATTPTPSPNNNNPSSSTTTGEPVPSAPQQPSQQAQQKNLEVKEVRYRYLFAIEDPFELDHNVARTVTHAGIVSIRDEFRRAWRIIKNAGRAAAAGREQDQQTQTQTQTRSGERGSGGWRQEDLLEDAACAEREREREQFTRLLEELHGVKFEDGDGGNWVGAHDSGGSG</sequence>
<evidence type="ECO:0000256" key="4">
    <source>
        <dbReference type="ARBA" id="ARBA00008593"/>
    </source>
</evidence>
<evidence type="ECO:0000256" key="5">
    <source>
        <dbReference type="ARBA" id="ARBA00012388"/>
    </source>
</evidence>
<dbReference type="Gene3D" id="1.10.1410.10">
    <property type="match status" value="1"/>
</dbReference>
<evidence type="ECO:0000256" key="3">
    <source>
        <dbReference type="ARBA" id="ARBA00004496"/>
    </source>
</evidence>
<dbReference type="PANTHER" id="PTHR12271:SF40">
    <property type="entry name" value="POLY(A) RNA POLYMERASE GLD2"/>
    <property type="match status" value="1"/>
</dbReference>
<dbReference type="GO" id="GO:0010605">
    <property type="term" value="P:negative regulation of macromolecule metabolic process"/>
    <property type="evidence" value="ECO:0007669"/>
    <property type="project" value="UniProtKB-ARBA"/>
</dbReference>
<feature type="domain" description="Poly(A) RNA polymerase mitochondrial-like central palm" evidence="12">
    <location>
        <begin position="251"/>
        <end position="364"/>
    </location>
</feature>
<evidence type="ECO:0000256" key="7">
    <source>
        <dbReference type="ARBA" id="ARBA00022679"/>
    </source>
</evidence>
<dbReference type="Pfam" id="PF22600">
    <property type="entry name" value="MTPAP-like_central"/>
    <property type="match status" value="1"/>
</dbReference>
<dbReference type="InterPro" id="IPR043519">
    <property type="entry name" value="NT_sf"/>
</dbReference>
<accession>A0AAN7H9F5</accession>
<keyword evidence="7" id="KW-0808">Transferase</keyword>
<name>A0AAN7H9F5_9PEZI</name>
<dbReference type="GO" id="GO:0005737">
    <property type="term" value="C:cytoplasm"/>
    <property type="evidence" value="ECO:0007669"/>
    <property type="project" value="UniProtKB-SubCell"/>
</dbReference>
<evidence type="ECO:0000313" key="13">
    <source>
        <dbReference type="EMBL" id="KAK4236372.1"/>
    </source>
</evidence>
<dbReference type="GO" id="GO:0031123">
    <property type="term" value="P:RNA 3'-end processing"/>
    <property type="evidence" value="ECO:0007669"/>
    <property type="project" value="TreeGrafter"/>
</dbReference>
<dbReference type="InterPro" id="IPR054708">
    <property type="entry name" value="MTPAP-like_central"/>
</dbReference>
<keyword evidence="14" id="KW-1185">Reference proteome</keyword>
<dbReference type="Pfam" id="PF03828">
    <property type="entry name" value="PAP_assoc"/>
    <property type="match status" value="1"/>
</dbReference>
<feature type="compositionally biased region" description="Low complexity" evidence="10">
    <location>
        <begin position="37"/>
        <end position="54"/>
    </location>
</feature>
<comment type="cofactor">
    <cofactor evidence="1">
        <name>Mn(2+)</name>
        <dbReference type="ChEBI" id="CHEBI:29035"/>
    </cofactor>
</comment>
<comment type="similarity">
    <text evidence="4">Belongs to the DNA polymerase type-B-like family.</text>
</comment>
<dbReference type="EC" id="2.7.7.19" evidence="5"/>
<evidence type="ECO:0000256" key="9">
    <source>
        <dbReference type="ARBA" id="ARBA00022842"/>
    </source>
</evidence>
<reference evidence="13" key="1">
    <citation type="journal article" date="2023" name="Mol. Phylogenet. Evol.">
        <title>Genome-scale phylogeny and comparative genomics of the fungal order Sordariales.</title>
        <authorList>
            <person name="Hensen N."/>
            <person name="Bonometti L."/>
            <person name="Westerberg I."/>
            <person name="Brannstrom I.O."/>
            <person name="Guillou S."/>
            <person name="Cros-Aarteil S."/>
            <person name="Calhoun S."/>
            <person name="Haridas S."/>
            <person name="Kuo A."/>
            <person name="Mondo S."/>
            <person name="Pangilinan J."/>
            <person name="Riley R."/>
            <person name="LaButti K."/>
            <person name="Andreopoulos B."/>
            <person name="Lipzen A."/>
            <person name="Chen C."/>
            <person name="Yan M."/>
            <person name="Daum C."/>
            <person name="Ng V."/>
            <person name="Clum A."/>
            <person name="Steindorff A."/>
            <person name="Ohm R.A."/>
            <person name="Martin F."/>
            <person name="Silar P."/>
            <person name="Natvig D.O."/>
            <person name="Lalanne C."/>
            <person name="Gautier V."/>
            <person name="Ament-Velasquez S.L."/>
            <person name="Kruys A."/>
            <person name="Hutchinson M.I."/>
            <person name="Powell A.J."/>
            <person name="Barry K."/>
            <person name="Miller A.N."/>
            <person name="Grigoriev I.V."/>
            <person name="Debuchy R."/>
            <person name="Gladieux P."/>
            <person name="Hiltunen Thoren M."/>
            <person name="Johannesson H."/>
        </authorList>
    </citation>
    <scope>NUCLEOTIDE SEQUENCE</scope>
    <source>
        <strain evidence="13">CBS 532.94</strain>
    </source>
</reference>
<dbReference type="EMBL" id="MU860197">
    <property type="protein sequence ID" value="KAK4236372.1"/>
    <property type="molecule type" value="Genomic_DNA"/>
</dbReference>
<feature type="domain" description="PAP-associated" evidence="11">
    <location>
        <begin position="894"/>
        <end position="945"/>
    </location>
</feature>
<evidence type="ECO:0000256" key="10">
    <source>
        <dbReference type="SAM" id="MobiDB-lite"/>
    </source>
</evidence>
<dbReference type="GO" id="GO:0050265">
    <property type="term" value="F:RNA uridylyltransferase activity"/>
    <property type="evidence" value="ECO:0007669"/>
    <property type="project" value="TreeGrafter"/>
</dbReference>
<evidence type="ECO:0000256" key="2">
    <source>
        <dbReference type="ARBA" id="ARBA00001946"/>
    </source>
</evidence>
<evidence type="ECO:0000256" key="1">
    <source>
        <dbReference type="ARBA" id="ARBA00001936"/>
    </source>
</evidence>
<evidence type="ECO:0000259" key="12">
    <source>
        <dbReference type="Pfam" id="PF22600"/>
    </source>
</evidence>
<feature type="compositionally biased region" description="Basic and acidic residues" evidence="10">
    <location>
        <begin position="116"/>
        <end position="130"/>
    </location>
</feature>
<feature type="compositionally biased region" description="Low complexity" evidence="10">
    <location>
        <begin position="957"/>
        <end position="974"/>
    </location>
</feature>
<keyword evidence="9" id="KW-0460">Magnesium</keyword>
<dbReference type="GO" id="GO:0046872">
    <property type="term" value="F:metal ion binding"/>
    <property type="evidence" value="ECO:0007669"/>
    <property type="project" value="UniProtKB-KW"/>
</dbReference>
<feature type="region of interest" description="Disordered" evidence="10">
    <location>
        <begin position="954"/>
        <end position="993"/>
    </location>
</feature>
<feature type="compositionally biased region" description="Polar residues" evidence="10">
    <location>
        <begin position="20"/>
        <end position="36"/>
    </location>
</feature>
<comment type="subcellular location">
    <subcellularLocation>
        <location evidence="3">Cytoplasm</location>
    </subcellularLocation>
</comment>
<reference evidence="13" key="2">
    <citation type="submission" date="2023-05" db="EMBL/GenBank/DDBJ databases">
        <authorList>
            <consortium name="Lawrence Berkeley National Laboratory"/>
            <person name="Steindorff A."/>
            <person name="Hensen N."/>
            <person name="Bonometti L."/>
            <person name="Westerberg I."/>
            <person name="Brannstrom I.O."/>
            <person name="Guillou S."/>
            <person name="Cros-Aarteil S."/>
            <person name="Calhoun S."/>
            <person name="Haridas S."/>
            <person name="Kuo A."/>
            <person name="Mondo S."/>
            <person name="Pangilinan J."/>
            <person name="Riley R."/>
            <person name="Labutti K."/>
            <person name="Andreopoulos B."/>
            <person name="Lipzen A."/>
            <person name="Chen C."/>
            <person name="Yanf M."/>
            <person name="Daum C."/>
            <person name="Ng V."/>
            <person name="Clum A."/>
            <person name="Ohm R."/>
            <person name="Martin F."/>
            <person name="Silar P."/>
            <person name="Natvig D."/>
            <person name="Lalanne C."/>
            <person name="Gautier V."/>
            <person name="Ament-Velasquez S.L."/>
            <person name="Kruys A."/>
            <person name="Hutchinson M.I."/>
            <person name="Powell A.J."/>
            <person name="Barry K."/>
            <person name="Miller A.N."/>
            <person name="Grigoriev I.V."/>
            <person name="Debuchy R."/>
            <person name="Gladieux P."/>
            <person name="Thoren M.H."/>
            <person name="Johannesson H."/>
        </authorList>
    </citation>
    <scope>NUCLEOTIDE SEQUENCE</scope>
    <source>
        <strain evidence="13">CBS 532.94</strain>
    </source>
</reference>
<comment type="caution">
    <text evidence="13">The sequence shown here is derived from an EMBL/GenBank/DDBJ whole genome shotgun (WGS) entry which is preliminary data.</text>
</comment>
<evidence type="ECO:0000256" key="6">
    <source>
        <dbReference type="ARBA" id="ARBA00022490"/>
    </source>
</evidence>
<feature type="region of interest" description="Disordered" evidence="10">
    <location>
        <begin position="1044"/>
        <end position="1086"/>
    </location>
</feature>
<organism evidence="13 14">
    <name type="scientific">Achaetomium macrosporum</name>
    <dbReference type="NCBI Taxonomy" id="79813"/>
    <lineage>
        <taxon>Eukaryota</taxon>
        <taxon>Fungi</taxon>
        <taxon>Dikarya</taxon>
        <taxon>Ascomycota</taxon>
        <taxon>Pezizomycotina</taxon>
        <taxon>Sordariomycetes</taxon>
        <taxon>Sordariomycetidae</taxon>
        <taxon>Sordariales</taxon>
        <taxon>Chaetomiaceae</taxon>
        <taxon>Achaetomium</taxon>
    </lineage>
</organism>
<evidence type="ECO:0000313" key="14">
    <source>
        <dbReference type="Proteomes" id="UP001303760"/>
    </source>
</evidence>
<comment type="cofactor">
    <cofactor evidence="2">
        <name>Mg(2+)</name>
        <dbReference type="ChEBI" id="CHEBI:18420"/>
    </cofactor>
</comment>
<dbReference type="GO" id="GO:1990817">
    <property type="term" value="F:poly(A) RNA polymerase activity"/>
    <property type="evidence" value="ECO:0007669"/>
    <property type="project" value="UniProtKB-EC"/>
</dbReference>
<dbReference type="InterPro" id="IPR002058">
    <property type="entry name" value="PAP_assoc"/>
</dbReference>
<protein>
    <recommendedName>
        <fullName evidence="5">polynucleotide adenylyltransferase</fullName>
        <ecNumber evidence="5">2.7.7.19</ecNumber>
    </recommendedName>
</protein>
<feature type="compositionally biased region" description="Basic and acidic residues" evidence="10">
    <location>
        <begin position="422"/>
        <end position="438"/>
    </location>
</feature>
<gene>
    <name evidence="13" type="ORF">C8A03DRAFT_16985</name>
</gene>
<evidence type="ECO:0000259" key="11">
    <source>
        <dbReference type="Pfam" id="PF03828"/>
    </source>
</evidence>
<feature type="compositionally biased region" description="Polar residues" evidence="10">
    <location>
        <begin position="79"/>
        <end position="90"/>
    </location>
</feature>
<keyword evidence="6" id="KW-0963">Cytoplasm</keyword>
<dbReference type="SUPFAM" id="SSF81631">
    <property type="entry name" value="PAP/OAS1 substrate-binding domain"/>
    <property type="match status" value="1"/>
</dbReference>
<keyword evidence="8" id="KW-0479">Metal-binding</keyword>
<feature type="region of interest" description="Disordered" evidence="10">
    <location>
        <begin position="1"/>
        <end position="231"/>
    </location>
</feature>
<feature type="region of interest" description="Disordered" evidence="10">
    <location>
        <begin position="385"/>
        <end position="439"/>
    </location>
</feature>
<dbReference type="SUPFAM" id="SSF81301">
    <property type="entry name" value="Nucleotidyltransferase"/>
    <property type="match status" value="1"/>
</dbReference>
<feature type="compositionally biased region" description="Low complexity" evidence="10">
    <location>
        <begin position="981"/>
        <end position="991"/>
    </location>
</feature>
<proteinExistence type="inferred from homology"/>
<feature type="compositionally biased region" description="Pro residues" evidence="10">
    <location>
        <begin position="169"/>
        <end position="181"/>
    </location>
</feature>